<evidence type="ECO:0000256" key="3">
    <source>
        <dbReference type="ARBA" id="ARBA00022452"/>
    </source>
</evidence>
<evidence type="ECO:0000259" key="18">
    <source>
        <dbReference type="Pfam" id="PF07715"/>
    </source>
</evidence>
<evidence type="ECO:0000256" key="1">
    <source>
        <dbReference type="ARBA" id="ARBA00004571"/>
    </source>
</evidence>
<feature type="domain" description="TonB-dependent receptor-like beta-barrel" evidence="17">
    <location>
        <begin position="273"/>
        <end position="726"/>
    </location>
</feature>
<evidence type="ECO:0000256" key="12">
    <source>
        <dbReference type="PROSITE-ProRule" id="PRU01360"/>
    </source>
</evidence>
<evidence type="ECO:0008006" key="21">
    <source>
        <dbReference type="Google" id="ProtNLM"/>
    </source>
</evidence>
<dbReference type="SUPFAM" id="SSF56935">
    <property type="entry name" value="Porins"/>
    <property type="match status" value="1"/>
</dbReference>
<keyword evidence="5 12" id="KW-0812">Transmembrane</keyword>
<feature type="chain" id="PRO_5007548028" description="TonB-dependent receptor" evidence="16">
    <location>
        <begin position="23"/>
        <end position="763"/>
    </location>
</feature>
<feature type="domain" description="TonB-dependent receptor plug" evidence="18">
    <location>
        <begin position="64"/>
        <end position="172"/>
    </location>
</feature>
<evidence type="ECO:0000313" key="20">
    <source>
        <dbReference type="Proteomes" id="UP000074310"/>
    </source>
</evidence>
<dbReference type="Pfam" id="PF07715">
    <property type="entry name" value="Plug"/>
    <property type="match status" value="1"/>
</dbReference>
<keyword evidence="9 14" id="KW-0798">TonB box</keyword>
<keyword evidence="20" id="KW-1185">Reference proteome</keyword>
<dbReference type="PANTHER" id="PTHR32552">
    <property type="entry name" value="FERRICHROME IRON RECEPTOR-RELATED"/>
    <property type="match status" value="1"/>
</dbReference>
<evidence type="ECO:0000256" key="4">
    <source>
        <dbReference type="ARBA" id="ARBA00022496"/>
    </source>
</evidence>
<evidence type="ECO:0000256" key="13">
    <source>
        <dbReference type="PROSITE-ProRule" id="PRU10144"/>
    </source>
</evidence>
<feature type="compositionally biased region" description="Low complexity" evidence="15">
    <location>
        <begin position="24"/>
        <end position="40"/>
    </location>
</feature>
<comment type="similarity">
    <text evidence="12 14">Belongs to the TonB-dependent receptor family.</text>
</comment>
<evidence type="ECO:0000256" key="11">
    <source>
        <dbReference type="ARBA" id="ARBA00023237"/>
    </source>
</evidence>
<evidence type="ECO:0000256" key="2">
    <source>
        <dbReference type="ARBA" id="ARBA00022448"/>
    </source>
</evidence>
<dbReference type="Proteomes" id="UP000074310">
    <property type="component" value="Unassembled WGS sequence"/>
</dbReference>
<dbReference type="EMBL" id="LDTB01000055">
    <property type="protein sequence ID" value="KTT70299.1"/>
    <property type="molecule type" value="Genomic_DNA"/>
</dbReference>
<evidence type="ECO:0000256" key="7">
    <source>
        <dbReference type="ARBA" id="ARBA00023004"/>
    </source>
</evidence>
<dbReference type="CDD" id="cd01347">
    <property type="entry name" value="ligand_gated_channel"/>
    <property type="match status" value="1"/>
</dbReference>
<evidence type="ECO:0000259" key="17">
    <source>
        <dbReference type="Pfam" id="PF00593"/>
    </source>
</evidence>
<dbReference type="PATRIC" id="fig|869719.3.peg.2542"/>
<evidence type="ECO:0000256" key="10">
    <source>
        <dbReference type="ARBA" id="ARBA00023136"/>
    </source>
</evidence>
<evidence type="ECO:0000256" key="6">
    <source>
        <dbReference type="ARBA" id="ARBA00022729"/>
    </source>
</evidence>
<keyword evidence="6 16" id="KW-0732">Signal</keyword>
<organism evidence="19 20">
    <name type="scientific">Sphingomonas endophytica</name>
    <dbReference type="NCBI Taxonomy" id="869719"/>
    <lineage>
        <taxon>Bacteria</taxon>
        <taxon>Pseudomonadati</taxon>
        <taxon>Pseudomonadota</taxon>
        <taxon>Alphaproteobacteria</taxon>
        <taxon>Sphingomonadales</taxon>
        <taxon>Sphingomonadaceae</taxon>
        <taxon>Sphingomonas</taxon>
    </lineage>
</organism>
<dbReference type="InterPro" id="IPR010917">
    <property type="entry name" value="TonB_rcpt_CS"/>
</dbReference>
<dbReference type="Pfam" id="PF00593">
    <property type="entry name" value="TonB_dep_Rec_b-barrel"/>
    <property type="match status" value="1"/>
</dbReference>
<dbReference type="PROSITE" id="PS01156">
    <property type="entry name" value="TONB_DEPENDENT_REC_2"/>
    <property type="match status" value="1"/>
</dbReference>
<evidence type="ECO:0000256" key="14">
    <source>
        <dbReference type="RuleBase" id="RU003357"/>
    </source>
</evidence>
<dbReference type="InterPro" id="IPR039426">
    <property type="entry name" value="TonB-dep_rcpt-like"/>
</dbReference>
<evidence type="ECO:0000256" key="8">
    <source>
        <dbReference type="ARBA" id="ARBA00023065"/>
    </source>
</evidence>
<keyword evidence="3 12" id="KW-1134">Transmembrane beta strand</keyword>
<gene>
    <name evidence="19" type="ORF">NS334_12790</name>
</gene>
<comment type="subcellular location">
    <subcellularLocation>
        <location evidence="1 12">Cell outer membrane</location>
        <topology evidence="1 12">Multi-pass membrane protein</topology>
    </subcellularLocation>
</comment>
<feature type="signal peptide" evidence="16">
    <location>
        <begin position="1"/>
        <end position="22"/>
    </location>
</feature>
<dbReference type="InterPro" id="IPR036942">
    <property type="entry name" value="Beta-barrel_TonB_sf"/>
</dbReference>
<evidence type="ECO:0000256" key="9">
    <source>
        <dbReference type="ARBA" id="ARBA00023077"/>
    </source>
</evidence>
<keyword evidence="11 12" id="KW-0998">Cell outer membrane</keyword>
<dbReference type="AlphaFoldDB" id="A0A147HZ73"/>
<dbReference type="PANTHER" id="PTHR32552:SF81">
    <property type="entry name" value="TONB-DEPENDENT OUTER MEMBRANE RECEPTOR"/>
    <property type="match status" value="1"/>
</dbReference>
<sequence length="763" mass="83082">MSRYYLGAAALAILAHGGHAQAQVAATTDTPPADAATGQAPDDRATQQAGDIIVTAQRRSESLLKVPVAVTAISQDDLARRGIANTAQLTGTVPSLQVNSPYGDSQPNFTIRGIGVANEHNPNQASPVGVYFDDAYIAARAAHGLQLYDLQRIEVLRGPQGTLYGRNTTGGAINFISRRPDLEGSSGNIQVGYANYDTFTAQGAVETTLAKDVAGLRLSFNYAKGDGYIRNIASGQPDLNSTDTLAGRAILRVKPTERLDIVIKGTYGRTNPTQAAVFNRGTGADGFNPVLNTSRAEKELGFFEVDSQRVGRSYIKAYGTEALIKYTLSDAVELTSLTSYDHLTQKFTQEGTGLESPTFRQPLDTLYGNVFDMFNQELRVAYSNDRTNVQAGVYYGYDKDASDSYYWLLDGAAMIRQRYDQIRRSFAAFAQGDQKFGSHVSVTLGLRYTKDQGRYQDYAAYAVPQRAFTGTRDTSVFAPASGTFFLGGYDTGSARITSGPTLKLDSDALTGRAAINYSFDSGQILYASYSRGYRAAAFCGQCFTGPINTTKPEQVDAYEIGAKGRTLNDLLSLSVSAFLMKYRNQQINEQIGAETILRNVDKSKMQGVEIEANLAPSSDLRINASASFLDARYQELRLSAGDLTGRRLPYAPRFSATGSVDWTLARTGAGRFLFTPSFVYTGLVYFTPYNRVAGNGNLRQDANTKVNAQLSYETERYTVRGWVTNLTNAKTFADGLDLRASFGFDYLIQSAPRTYGASVAFRF</sequence>
<reference evidence="19 20" key="1">
    <citation type="journal article" date="2016" name="Front. Microbiol.">
        <title>Genomic Resource of Rice Seed Associated Bacteria.</title>
        <authorList>
            <person name="Midha S."/>
            <person name="Bansal K."/>
            <person name="Sharma S."/>
            <person name="Kumar N."/>
            <person name="Patil P.P."/>
            <person name="Chaudhry V."/>
            <person name="Patil P.B."/>
        </authorList>
    </citation>
    <scope>NUCLEOTIDE SEQUENCE [LARGE SCALE GENOMIC DNA]</scope>
    <source>
        <strain evidence="19 20">NS334</strain>
    </source>
</reference>
<feature type="short sequence motif" description="TonB C-terminal box" evidence="13">
    <location>
        <begin position="746"/>
        <end position="763"/>
    </location>
</feature>
<keyword evidence="4" id="KW-0410">Iron transport</keyword>
<dbReference type="GO" id="GO:0006826">
    <property type="term" value="P:iron ion transport"/>
    <property type="evidence" value="ECO:0007669"/>
    <property type="project" value="UniProtKB-KW"/>
</dbReference>
<evidence type="ECO:0000313" key="19">
    <source>
        <dbReference type="EMBL" id="KTT70299.1"/>
    </source>
</evidence>
<evidence type="ECO:0000256" key="15">
    <source>
        <dbReference type="SAM" id="MobiDB-lite"/>
    </source>
</evidence>
<dbReference type="PROSITE" id="PS52016">
    <property type="entry name" value="TONB_DEPENDENT_REC_3"/>
    <property type="match status" value="1"/>
</dbReference>
<keyword evidence="8" id="KW-0406">Ion transport</keyword>
<evidence type="ECO:0000256" key="16">
    <source>
        <dbReference type="SAM" id="SignalP"/>
    </source>
</evidence>
<dbReference type="GO" id="GO:0009279">
    <property type="term" value="C:cell outer membrane"/>
    <property type="evidence" value="ECO:0007669"/>
    <property type="project" value="UniProtKB-SubCell"/>
</dbReference>
<proteinExistence type="inferred from homology"/>
<name>A0A147HZ73_9SPHN</name>
<dbReference type="InterPro" id="IPR012910">
    <property type="entry name" value="Plug_dom"/>
</dbReference>
<keyword evidence="2 12" id="KW-0813">Transport</keyword>
<protein>
    <recommendedName>
        <fullName evidence="21">TonB-dependent receptor</fullName>
    </recommendedName>
</protein>
<evidence type="ECO:0000256" key="5">
    <source>
        <dbReference type="ARBA" id="ARBA00022692"/>
    </source>
</evidence>
<accession>A0A147HZ73</accession>
<feature type="region of interest" description="Disordered" evidence="15">
    <location>
        <begin position="24"/>
        <end position="46"/>
    </location>
</feature>
<dbReference type="InterPro" id="IPR000531">
    <property type="entry name" value="Beta-barrel_TonB"/>
</dbReference>
<keyword evidence="10 12" id="KW-0472">Membrane</keyword>
<dbReference type="Gene3D" id="2.40.170.20">
    <property type="entry name" value="TonB-dependent receptor, beta-barrel domain"/>
    <property type="match status" value="1"/>
</dbReference>
<keyword evidence="7" id="KW-0408">Iron</keyword>
<comment type="caution">
    <text evidence="19">The sequence shown here is derived from an EMBL/GenBank/DDBJ whole genome shotgun (WGS) entry which is preliminary data.</text>
</comment>